<dbReference type="InterPro" id="IPR036688">
    <property type="entry name" value="MoeA_C_domain_IV_sf"/>
</dbReference>
<gene>
    <name evidence="8" type="primary">glp</name>
    <name evidence="8" type="ORF">ACFOEN_05575</name>
</gene>
<dbReference type="CDD" id="cd00887">
    <property type="entry name" value="MoeA"/>
    <property type="match status" value="1"/>
</dbReference>
<dbReference type="Pfam" id="PF03453">
    <property type="entry name" value="MoeA_N"/>
    <property type="match status" value="1"/>
</dbReference>
<name>A0ABV7H4F7_9BURK</name>
<dbReference type="SUPFAM" id="SSF53218">
    <property type="entry name" value="Molybdenum cofactor biosynthesis proteins"/>
    <property type="match status" value="1"/>
</dbReference>
<evidence type="ECO:0000256" key="3">
    <source>
        <dbReference type="ARBA" id="ARBA00010763"/>
    </source>
</evidence>
<comment type="similarity">
    <text evidence="3 6">Belongs to the MoeA family.</text>
</comment>
<dbReference type="Gene3D" id="3.40.980.10">
    <property type="entry name" value="MoaB/Mog-like domain"/>
    <property type="match status" value="1"/>
</dbReference>
<dbReference type="InterPro" id="IPR036425">
    <property type="entry name" value="MoaB/Mog-like_dom_sf"/>
</dbReference>
<accession>A0ABV7H4F7</accession>
<dbReference type="InterPro" id="IPR038987">
    <property type="entry name" value="MoeA-like"/>
</dbReference>
<evidence type="ECO:0000259" key="7">
    <source>
        <dbReference type="SMART" id="SM00852"/>
    </source>
</evidence>
<comment type="function">
    <text evidence="1 6">Catalyzes the insertion of molybdate into adenylated molybdopterin with the concomitant release of AMP.</text>
</comment>
<evidence type="ECO:0000256" key="5">
    <source>
        <dbReference type="ARBA" id="ARBA00047317"/>
    </source>
</evidence>
<keyword evidence="6" id="KW-0808">Transferase</keyword>
<dbReference type="RefSeq" id="WP_377301858.1">
    <property type="nucleotide sequence ID" value="NZ_CP180191.1"/>
</dbReference>
<dbReference type="EMBL" id="JBHRTI010000003">
    <property type="protein sequence ID" value="MFC3147110.1"/>
    <property type="molecule type" value="Genomic_DNA"/>
</dbReference>
<evidence type="ECO:0000256" key="2">
    <source>
        <dbReference type="ARBA" id="ARBA00005046"/>
    </source>
</evidence>
<dbReference type="Proteomes" id="UP001595556">
    <property type="component" value="Unassembled WGS sequence"/>
</dbReference>
<dbReference type="Gene3D" id="3.90.105.10">
    <property type="entry name" value="Molybdopterin biosynthesis moea protein, domain 2"/>
    <property type="match status" value="1"/>
</dbReference>
<dbReference type="PANTHER" id="PTHR10192:SF5">
    <property type="entry name" value="GEPHYRIN"/>
    <property type="match status" value="1"/>
</dbReference>
<organism evidence="8 9">
    <name type="scientific">Piscinibacterium candidicorallinum</name>
    <dbReference type="NCBI Taxonomy" id="1793872"/>
    <lineage>
        <taxon>Bacteria</taxon>
        <taxon>Pseudomonadati</taxon>
        <taxon>Pseudomonadota</taxon>
        <taxon>Betaproteobacteria</taxon>
        <taxon>Burkholderiales</taxon>
        <taxon>Piscinibacterium</taxon>
    </lineage>
</organism>
<dbReference type="NCBIfam" id="NF045515">
    <property type="entry name" value="Glp_gephyrin"/>
    <property type="match status" value="1"/>
</dbReference>
<reference evidence="9" key="1">
    <citation type="journal article" date="2019" name="Int. J. Syst. Evol. Microbiol.">
        <title>The Global Catalogue of Microorganisms (GCM) 10K type strain sequencing project: providing services to taxonomists for standard genome sequencing and annotation.</title>
        <authorList>
            <consortium name="The Broad Institute Genomics Platform"/>
            <consortium name="The Broad Institute Genome Sequencing Center for Infectious Disease"/>
            <person name="Wu L."/>
            <person name="Ma J."/>
        </authorList>
    </citation>
    <scope>NUCLEOTIDE SEQUENCE [LARGE SCALE GENOMIC DNA]</scope>
    <source>
        <strain evidence="9">KCTC 52168</strain>
    </source>
</reference>
<dbReference type="Pfam" id="PF00994">
    <property type="entry name" value="MoCF_biosynth"/>
    <property type="match status" value="1"/>
</dbReference>
<sequence length="423" mass="44374">MSVEYSKPQNTPPKAFAPLTPVAQAIDRLRASATVVGAEQLELMRAAGRVLAQDVVAPINVPPHDNSAMDGYVLRLADALASAEQGVVMPVSQRIAAGHAGAPLAAGTAARIFTGAPIPEGGELVVPQELTETSEAGVRLLQPASIGQHIRRAGEDIALGNVLVPAGTRLTAAHLGLIASVGQGRVTVRRRLRVAVFSTGDELRMPGEPLGPGQIYNSNRFVHTALLAQMGHEVTDLGIVRDSLDATRAALREAAQGHDLIITCGGVSVGEEDHVKAAVQAEGELTLWSLAIKPGKPLAHGTVRRADGTSAQFIGLPGNPVSSFVTLLIVVAPLFMALLGEIPREQALYLRADFAWPKPDQRQEFLRVRMNSTGGLELYPNQGSGVLTSCAWADGFVDNPGGRAIAHGDVVRFLPLSGLLGLA</sequence>
<evidence type="ECO:0000256" key="6">
    <source>
        <dbReference type="RuleBase" id="RU365090"/>
    </source>
</evidence>
<keyword evidence="4 6" id="KW-0501">Molybdenum cofactor biosynthesis</keyword>
<dbReference type="SMART" id="SM00852">
    <property type="entry name" value="MoCF_biosynth"/>
    <property type="match status" value="1"/>
</dbReference>
<keyword evidence="6" id="KW-0500">Molybdenum</keyword>
<comment type="caution">
    <text evidence="8">The sequence shown here is derived from an EMBL/GenBank/DDBJ whole genome shotgun (WGS) entry which is preliminary data.</text>
</comment>
<comment type="catalytic activity">
    <reaction evidence="5">
        <text>adenylyl-molybdopterin + molybdate = Mo-molybdopterin + AMP + H(+)</text>
        <dbReference type="Rhea" id="RHEA:35047"/>
        <dbReference type="ChEBI" id="CHEBI:15378"/>
        <dbReference type="ChEBI" id="CHEBI:36264"/>
        <dbReference type="ChEBI" id="CHEBI:62727"/>
        <dbReference type="ChEBI" id="CHEBI:71302"/>
        <dbReference type="ChEBI" id="CHEBI:456215"/>
        <dbReference type="EC" id="2.10.1.1"/>
    </reaction>
</comment>
<dbReference type="Gene3D" id="2.40.340.10">
    <property type="entry name" value="MoeA, C-terminal, domain IV"/>
    <property type="match status" value="1"/>
</dbReference>
<proteinExistence type="inferred from homology"/>
<dbReference type="EC" id="2.10.1.1" evidence="6"/>
<keyword evidence="6" id="KW-0460">Magnesium</keyword>
<dbReference type="InterPro" id="IPR036135">
    <property type="entry name" value="MoeA_linker/N_sf"/>
</dbReference>
<dbReference type="PANTHER" id="PTHR10192">
    <property type="entry name" value="MOLYBDOPTERIN BIOSYNTHESIS PROTEIN"/>
    <property type="match status" value="1"/>
</dbReference>
<dbReference type="SUPFAM" id="SSF63882">
    <property type="entry name" value="MoeA N-terminal region -like"/>
    <property type="match status" value="1"/>
</dbReference>
<dbReference type="Gene3D" id="2.170.190.11">
    <property type="entry name" value="Molybdopterin biosynthesis moea protein, domain 3"/>
    <property type="match status" value="1"/>
</dbReference>
<evidence type="ECO:0000313" key="8">
    <source>
        <dbReference type="EMBL" id="MFC3147110.1"/>
    </source>
</evidence>
<dbReference type="Pfam" id="PF03454">
    <property type="entry name" value="MoeA_C"/>
    <property type="match status" value="1"/>
</dbReference>
<keyword evidence="6" id="KW-0479">Metal-binding</keyword>
<dbReference type="InterPro" id="IPR005111">
    <property type="entry name" value="MoeA_C_domain_IV"/>
</dbReference>
<dbReference type="NCBIfam" id="TIGR00177">
    <property type="entry name" value="molyb_syn"/>
    <property type="match status" value="1"/>
</dbReference>
<dbReference type="InterPro" id="IPR005110">
    <property type="entry name" value="MoeA_linker/N"/>
</dbReference>
<dbReference type="SUPFAM" id="SSF63867">
    <property type="entry name" value="MoeA C-terminal domain-like"/>
    <property type="match status" value="1"/>
</dbReference>
<evidence type="ECO:0000256" key="1">
    <source>
        <dbReference type="ARBA" id="ARBA00002901"/>
    </source>
</evidence>
<comment type="pathway">
    <text evidence="2 6">Cofactor biosynthesis; molybdopterin biosynthesis.</text>
</comment>
<feature type="domain" description="MoaB/Mog" evidence="7">
    <location>
        <begin position="195"/>
        <end position="337"/>
    </location>
</feature>
<protein>
    <recommendedName>
        <fullName evidence="6">Molybdopterin molybdenumtransferase</fullName>
        <ecNumber evidence="6">2.10.1.1</ecNumber>
    </recommendedName>
</protein>
<comment type="cofactor">
    <cofactor evidence="6">
        <name>Mg(2+)</name>
        <dbReference type="ChEBI" id="CHEBI:18420"/>
    </cofactor>
</comment>
<evidence type="ECO:0000313" key="9">
    <source>
        <dbReference type="Proteomes" id="UP001595556"/>
    </source>
</evidence>
<evidence type="ECO:0000256" key="4">
    <source>
        <dbReference type="ARBA" id="ARBA00023150"/>
    </source>
</evidence>
<keyword evidence="9" id="KW-1185">Reference proteome</keyword>
<dbReference type="InterPro" id="IPR001453">
    <property type="entry name" value="MoaB/Mog_dom"/>
</dbReference>